<reference evidence="2" key="1">
    <citation type="journal article" date="2010" name="Nature">
        <title>The sequence and de novo assembly of the giant panda genome.</title>
        <authorList>
            <person name="Li R."/>
            <person name="Fan W."/>
            <person name="Tian G."/>
            <person name="Zhu H."/>
            <person name="He L."/>
            <person name="Cai J."/>
            <person name="Huang Q."/>
            <person name="Cai Q."/>
            <person name="Li B."/>
            <person name="Bai Y."/>
            <person name="Zhang Z."/>
            <person name="Zhang Y."/>
            <person name="Wang W."/>
            <person name="Li J."/>
            <person name="Wei F."/>
            <person name="Li H."/>
            <person name="Jian M."/>
            <person name="Li J."/>
            <person name="Zhang Z."/>
            <person name="Nielsen R."/>
            <person name="Li D."/>
            <person name="Gu W."/>
            <person name="Yang Z."/>
            <person name="Xuan Z."/>
            <person name="Ryder O.A."/>
            <person name="Leung F.C."/>
            <person name="Zhou Y."/>
            <person name="Cao J."/>
            <person name="Sun X."/>
            <person name="Fu Y."/>
            <person name="Fang X."/>
            <person name="Guo X."/>
            <person name="Wang B."/>
            <person name="Hou R."/>
            <person name="Shen F."/>
            <person name="Mu B."/>
            <person name="Ni P."/>
            <person name="Lin R."/>
            <person name="Qian W."/>
            <person name="Wang G."/>
            <person name="Yu C."/>
            <person name="Nie W."/>
            <person name="Wang J."/>
            <person name="Wu Z."/>
            <person name="Liang H."/>
            <person name="Min J."/>
            <person name="Wu Q."/>
            <person name="Cheng S."/>
            <person name="Ruan J."/>
            <person name="Wang M."/>
            <person name="Shi Z."/>
            <person name="Wen M."/>
            <person name="Liu B."/>
            <person name="Ren X."/>
            <person name="Zheng H."/>
            <person name="Dong D."/>
            <person name="Cook K."/>
            <person name="Shan G."/>
            <person name="Zhang H."/>
            <person name="Kosiol C."/>
            <person name="Xie X."/>
            <person name="Lu Z."/>
            <person name="Zheng H."/>
            <person name="Li Y."/>
            <person name="Steiner C.C."/>
            <person name="Lam T.T."/>
            <person name="Lin S."/>
            <person name="Zhang Q."/>
            <person name="Li G."/>
            <person name="Tian J."/>
            <person name="Gong T."/>
            <person name="Liu H."/>
            <person name="Zhang D."/>
            <person name="Fang L."/>
            <person name="Ye C."/>
            <person name="Zhang J."/>
            <person name="Hu W."/>
            <person name="Xu A."/>
            <person name="Ren Y."/>
            <person name="Zhang G."/>
            <person name="Bruford M.W."/>
            <person name="Li Q."/>
            <person name="Ma L."/>
            <person name="Guo Y."/>
            <person name="An N."/>
            <person name="Hu Y."/>
            <person name="Zheng Y."/>
            <person name="Shi Y."/>
            <person name="Li Z."/>
            <person name="Liu Q."/>
            <person name="Chen Y."/>
            <person name="Zhao J."/>
            <person name="Qu N."/>
            <person name="Zhao S."/>
            <person name="Tian F."/>
            <person name="Wang X."/>
            <person name="Wang H."/>
            <person name="Xu L."/>
            <person name="Liu X."/>
            <person name="Vinar T."/>
            <person name="Wang Y."/>
            <person name="Lam T.W."/>
            <person name="Yiu S.M."/>
            <person name="Liu S."/>
            <person name="Zhang H."/>
            <person name="Li D."/>
            <person name="Huang Y."/>
            <person name="Wang X."/>
            <person name="Yang G."/>
            <person name="Jiang Z."/>
            <person name="Wang J."/>
            <person name="Qin N."/>
            <person name="Li L."/>
            <person name="Li J."/>
            <person name="Bolund L."/>
            <person name="Kristiansen K."/>
            <person name="Wong G.K."/>
            <person name="Olson M."/>
            <person name="Zhang X."/>
            <person name="Li S."/>
            <person name="Yang H."/>
            <person name="Wang J."/>
            <person name="Wang J."/>
        </authorList>
    </citation>
    <scope>NUCLEOTIDE SEQUENCE [LARGE SCALE GENOMIC DNA]</scope>
</reference>
<feature type="non-terminal residue" evidence="2">
    <location>
        <position position="39"/>
    </location>
</feature>
<sequence length="39" mass="4333">RSPHSTPHYGSPINTFTVRPGTRHPISYAYSGNHRKAPS</sequence>
<gene>
    <name evidence="2" type="ORF">PANDA_002451</name>
</gene>
<name>D2GZE6_AILME</name>
<protein>
    <submittedName>
        <fullName evidence="2">Uncharacterized protein</fullName>
    </submittedName>
</protein>
<dbReference type="PANTHER" id="PTHR35077">
    <property type="entry name" value="SIMILAR TO AI661453 PROTEIN"/>
    <property type="match status" value="1"/>
</dbReference>
<organism evidence="2">
    <name type="scientific">Ailuropoda melanoleuca</name>
    <name type="common">Giant panda</name>
    <dbReference type="NCBI Taxonomy" id="9646"/>
    <lineage>
        <taxon>Eukaryota</taxon>
        <taxon>Metazoa</taxon>
        <taxon>Chordata</taxon>
        <taxon>Craniata</taxon>
        <taxon>Vertebrata</taxon>
        <taxon>Euteleostomi</taxon>
        <taxon>Mammalia</taxon>
        <taxon>Eutheria</taxon>
        <taxon>Laurasiatheria</taxon>
        <taxon>Carnivora</taxon>
        <taxon>Caniformia</taxon>
        <taxon>Ursidae</taxon>
        <taxon>Ailuropoda</taxon>
    </lineage>
</organism>
<feature type="non-terminal residue" evidence="2">
    <location>
        <position position="1"/>
    </location>
</feature>
<evidence type="ECO:0000313" key="2">
    <source>
        <dbReference type="EMBL" id="EFB21326.1"/>
    </source>
</evidence>
<proteinExistence type="predicted"/>
<feature type="region of interest" description="Disordered" evidence="1">
    <location>
        <begin position="1"/>
        <end position="39"/>
    </location>
</feature>
<dbReference type="AlphaFoldDB" id="D2GZE6"/>
<dbReference type="EMBL" id="GL192391">
    <property type="protein sequence ID" value="EFB21326.1"/>
    <property type="molecule type" value="Genomic_DNA"/>
</dbReference>
<accession>D2GZE6</accession>
<dbReference type="InParanoid" id="D2GZE6"/>
<dbReference type="PANTHER" id="PTHR35077:SF2">
    <property type="entry name" value="SIMILAR TO AI661453 PROTEIN"/>
    <property type="match status" value="1"/>
</dbReference>
<evidence type="ECO:0000256" key="1">
    <source>
        <dbReference type="SAM" id="MobiDB-lite"/>
    </source>
</evidence>